<keyword evidence="2" id="KW-1185">Reference proteome</keyword>
<gene>
    <name evidence="1" type="ORF">JTE90_004571</name>
</gene>
<reference evidence="1 2" key="1">
    <citation type="journal article" date="2022" name="Nat. Ecol. Evol.">
        <title>A masculinizing supergene underlies an exaggerated male reproductive morph in a spider.</title>
        <authorList>
            <person name="Hendrickx F."/>
            <person name="De Corte Z."/>
            <person name="Sonet G."/>
            <person name="Van Belleghem S.M."/>
            <person name="Kostlbacher S."/>
            <person name="Vangestel C."/>
        </authorList>
    </citation>
    <scope>NUCLEOTIDE SEQUENCE [LARGE SCALE GENOMIC DNA]</scope>
    <source>
        <strain evidence="1">W744_W776</strain>
    </source>
</reference>
<name>A0AAV6UJE3_9ARAC</name>
<dbReference type="EMBL" id="JAFNEN010000374">
    <property type="protein sequence ID" value="KAG8184399.1"/>
    <property type="molecule type" value="Genomic_DNA"/>
</dbReference>
<comment type="caution">
    <text evidence="1">The sequence shown here is derived from an EMBL/GenBank/DDBJ whole genome shotgun (WGS) entry which is preliminary data.</text>
</comment>
<evidence type="ECO:0000313" key="1">
    <source>
        <dbReference type="EMBL" id="KAG8184399.1"/>
    </source>
</evidence>
<dbReference type="AlphaFoldDB" id="A0AAV6UJE3"/>
<evidence type="ECO:0000313" key="2">
    <source>
        <dbReference type="Proteomes" id="UP000827092"/>
    </source>
</evidence>
<proteinExistence type="predicted"/>
<dbReference type="Proteomes" id="UP000827092">
    <property type="component" value="Unassembled WGS sequence"/>
</dbReference>
<organism evidence="1 2">
    <name type="scientific">Oedothorax gibbosus</name>
    <dbReference type="NCBI Taxonomy" id="931172"/>
    <lineage>
        <taxon>Eukaryota</taxon>
        <taxon>Metazoa</taxon>
        <taxon>Ecdysozoa</taxon>
        <taxon>Arthropoda</taxon>
        <taxon>Chelicerata</taxon>
        <taxon>Arachnida</taxon>
        <taxon>Araneae</taxon>
        <taxon>Araneomorphae</taxon>
        <taxon>Entelegynae</taxon>
        <taxon>Araneoidea</taxon>
        <taxon>Linyphiidae</taxon>
        <taxon>Erigoninae</taxon>
        <taxon>Oedothorax</taxon>
    </lineage>
</organism>
<protein>
    <submittedName>
        <fullName evidence="1">Uncharacterized protein</fullName>
    </submittedName>
</protein>
<sequence>MIGPELFVRSEENALKFILRNGLFSIGGSSVTTEIQSSIFHQHSEARHRTLTNRLTPESIPASTPHKEYCVPWSHRRGGDKSNVCGGFQNSILDVPYHSTRTILARSKMG</sequence>
<accession>A0AAV6UJE3</accession>